<keyword evidence="4 5" id="KW-0472">Membrane</keyword>
<comment type="subcellular location">
    <subcellularLocation>
        <location evidence="1">Membrane</location>
        <topology evidence="1">Multi-pass membrane protein</topology>
    </subcellularLocation>
</comment>
<dbReference type="GO" id="GO:0006508">
    <property type="term" value="P:proteolysis"/>
    <property type="evidence" value="ECO:0007669"/>
    <property type="project" value="UniProtKB-KW"/>
</dbReference>
<evidence type="ECO:0000256" key="2">
    <source>
        <dbReference type="ARBA" id="ARBA00022692"/>
    </source>
</evidence>
<dbReference type="EMBL" id="VOPY01000002">
    <property type="protein sequence ID" value="TXC69077.1"/>
    <property type="molecule type" value="Genomic_DNA"/>
</dbReference>
<dbReference type="InterPro" id="IPR035952">
    <property type="entry name" value="Rhomboid-like_sf"/>
</dbReference>
<keyword evidence="8" id="KW-1185">Reference proteome</keyword>
<evidence type="ECO:0000313" key="8">
    <source>
        <dbReference type="Proteomes" id="UP000321129"/>
    </source>
</evidence>
<feature type="transmembrane region" description="Helical" evidence="5">
    <location>
        <begin position="150"/>
        <end position="176"/>
    </location>
</feature>
<dbReference type="OrthoDB" id="9813074at2"/>
<feature type="transmembrane region" description="Helical" evidence="5">
    <location>
        <begin position="118"/>
        <end position="138"/>
    </location>
</feature>
<gene>
    <name evidence="7" type="ORF">FSZ31_09085</name>
</gene>
<dbReference type="RefSeq" id="WP_147123032.1">
    <property type="nucleotide sequence ID" value="NZ_VOPY01000002.1"/>
</dbReference>
<dbReference type="Proteomes" id="UP000321129">
    <property type="component" value="Unassembled WGS sequence"/>
</dbReference>
<dbReference type="PANTHER" id="PTHR43731">
    <property type="entry name" value="RHOMBOID PROTEASE"/>
    <property type="match status" value="1"/>
</dbReference>
<sequence>MRMPPGLFTNIILAVTVIAWAALALSGWQDYGFIAGGFIPARVAGLIDLPGAVPVWLTPLSSTLLHSGAMHIAFNGLMLLFCGRFVELALGRWLMLALYLVGAYAAAAAQYLADPASIVPVVGASGAISALVGAYALLFSKRRVAGRFGIPPVVLHVAWLAVAWIGLQVMVGYAFGGSGMAIAIWAHVGGFLAGLALAVPMLRLHERQVIARGDDTRH</sequence>
<protein>
    <submittedName>
        <fullName evidence="7">Rhomboid family intramembrane serine protease</fullName>
    </submittedName>
</protein>
<dbReference type="Pfam" id="PF01694">
    <property type="entry name" value="Rhomboid"/>
    <property type="match status" value="1"/>
</dbReference>
<accession>A0A5C6U7U5</accession>
<evidence type="ECO:0000256" key="5">
    <source>
        <dbReference type="SAM" id="Phobius"/>
    </source>
</evidence>
<feature type="transmembrane region" description="Helical" evidence="5">
    <location>
        <begin position="93"/>
        <end position="112"/>
    </location>
</feature>
<dbReference type="GO" id="GO:0004252">
    <property type="term" value="F:serine-type endopeptidase activity"/>
    <property type="evidence" value="ECO:0007669"/>
    <property type="project" value="InterPro"/>
</dbReference>
<name>A0A5C6U7U5_9SPHN</name>
<evidence type="ECO:0000256" key="3">
    <source>
        <dbReference type="ARBA" id="ARBA00022989"/>
    </source>
</evidence>
<proteinExistence type="predicted"/>
<evidence type="ECO:0000256" key="1">
    <source>
        <dbReference type="ARBA" id="ARBA00004141"/>
    </source>
</evidence>
<dbReference type="SUPFAM" id="SSF144091">
    <property type="entry name" value="Rhomboid-like"/>
    <property type="match status" value="1"/>
</dbReference>
<dbReference type="Gene3D" id="1.20.1540.10">
    <property type="entry name" value="Rhomboid-like"/>
    <property type="match status" value="1"/>
</dbReference>
<comment type="caution">
    <text evidence="7">The sequence shown here is derived from an EMBL/GenBank/DDBJ whole genome shotgun (WGS) entry which is preliminary data.</text>
</comment>
<dbReference type="InterPro" id="IPR022764">
    <property type="entry name" value="Peptidase_S54_rhomboid_dom"/>
</dbReference>
<feature type="domain" description="Peptidase S54 rhomboid" evidence="6">
    <location>
        <begin position="58"/>
        <end position="202"/>
    </location>
</feature>
<dbReference type="InterPro" id="IPR050925">
    <property type="entry name" value="Rhomboid_protease_S54"/>
</dbReference>
<keyword evidence="7" id="KW-0645">Protease</keyword>
<keyword evidence="2 5" id="KW-0812">Transmembrane</keyword>
<reference evidence="7 8" key="1">
    <citation type="submission" date="2019-08" db="EMBL/GenBank/DDBJ databases">
        <title>Sphingorhabdus soil sp. nov., isolated from arctic soil.</title>
        <authorList>
            <person name="Liu Y."/>
        </authorList>
    </citation>
    <scope>NUCLEOTIDE SEQUENCE [LARGE SCALE GENOMIC DNA]</scope>
    <source>
        <strain evidence="7 8">D-2Q-5-6</strain>
    </source>
</reference>
<organism evidence="7 8">
    <name type="scientific">Flavisphingopyxis soli</name>
    <dbReference type="NCBI Taxonomy" id="2601267"/>
    <lineage>
        <taxon>Bacteria</taxon>
        <taxon>Pseudomonadati</taxon>
        <taxon>Pseudomonadota</taxon>
        <taxon>Alphaproteobacteria</taxon>
        <taxon>Sphingomonadales</taxon>
        <taxon>Sphingopyxidaceae</taxon>
        <taxon>Flavisphingopyxis</taxon>
    </lineage>
</organism>
<feature type="transmembrane region" description="Helical" evidence="5">
    <location>
        <begin position="64"/>
        <end position="86"/>
    </location>
</feature>
<evidence type="ECO:0000313" key="7">
    <source>
        <dbReference type="EMBL" id="TXC69077.1"/>
    </source>
</evidence>
<keyword evidence="3 5" id="KW-1133">Transmembrane helix</keyword>
<keyword evidence="7" id="KW-0378">Hydrolase</keyword>
<dbReference type="AlphaFoldDB" id="A0A5C6U7U5"/>
<dbReference type="GO" id="GO:0016020">
    <property type="term" value="C:membrane"/>
    <property type="evidence" value="ECO:0007669"/>
    <property type="project" value="UniProtKB-SubCell"/>
</dbReference>
<feature type="transmembrane region" description="Helical" evidence="5">
    <location>
        <begin position="182"/>
        <end position="202"/>
    </location>
</feature>
<dbReference type="PANTHER" id="PTHR43731:SF26">
    <property type="entry name" value="RHOMBOID-LIKE PROTEIN 10, CHLOROPLASTIC"/>
    <property type="match status" value="1"/>
</dbReference>
<feature type="transmembrane region" description="Helical" evidence="5">
    <location>
        <begin position="7"/>
        <end position="28"/>
    </location>
</feature>
<evidence type="ECO:0000259" key="6">
    <source>
        <dbReference type="Pfam" id="PF01694"/>
    </source>
</evidence>
<evidence type="ECO:0000256" key="4">
    <source>
        <dbReference type="ARBA" id="ARBA00023136"/>
    </source>
</evidence>